<proteinExistence type="predicted"/>
<name>A0A4V3FIF6_9ACTN</name>
<keyword evidence="3" id="KW-1185">Reference proteome</keyword>
<comment type="caution">
    <text evidence="2">The sequence shown here is derived from an EMBL/GenBank/DDBJ whole genome shotgun (WGS) entry which is preliminary data.</text>
</comment>
<reference evidence="2 3" key="1">
    <citation type="submission" date="2019-03" db="EMBL/GenBank/DDBJ databases">
        <title>Genomic Encyclopedia of Type Strains, Phase III (KMG-III): the genomes of soil and plant-associated and newly described type strains.</title>
        <authorList>
            <person name="Whitman W."/>
        </authorList>
    </citation>
    <scope>NUCLEOTIDE SEQUENCE [LARGE SCALE GENOMIC DNA]</scope>
    <source>
        <strain evidence="2 3">VKM Ac-2575</strain>
    </source>
</reference>
<protein>
    <submittedName>
        <fullName evidence="2">Uncharacterized protein</fullName>
    </submittedName>
</protein>
<gene>
    <name evidence="2" type="ORF">EV138_7081</name>
</gene>
<evidence type="ECO:0000256" key="1">
    <source>
        <dbReference type="SAM" id="MobiDB-lite"/>
    </source>
</evidence>
<dbReference type="EMBL" id="SOCE01000003">
    <property type="protein sequence ID" value="TDU82193.1"/>
    <property type="molecule type" value="Genomic_DNA"/>
</dbReference>
<evidence type="ECO:0000313" key="3">
    <source>
        <dbReference type="Proteomes" id="UP000295151"/>
    </source>
</evidence>
<organism evidence="2 3">
    <name type="scientific">Kribbella voronezhensis</name>
    <dbReference type="NCBI Taxonomy" id="2512212"/>
    <lineage>
        <taxon>Bacteria</taxon>
        <taxon>Bacillati</taxon>
        <taxon>Actinomycetota</taxon>
        <taxon>Actinomycetes</taxon>
        <taxon>Propionibacteriales</taxon>
        <taxon>Kribbellaceae</taxon>
        <taxon>Kribbella</taxon>
    </lineage>
</organism>
<dbReference type="OrthoDB" id="4559210at2"/>
<evidence type="ECO:0000313" key="2">
    <source>
        <dbReference type="EMBL" id="TDU82193.1"/>
    </source>
</evidence>
<dbReference type="Proteomes" id="UP000295151">
    <property type="component" value="Unassembled WGS sequence"/>
</dbReference>
<dbReference type="AlphaFoldDB" id="A0A4V3FIF6"/>
<sequence>MYEGALIAESLRVGAVLEGVPLVVRKLSRAAVEGTSAEQPSVWTLVEFEVEDNRAESLADALMGLLDKPGWYADFHDDREIFVVFPDRVFRYPRGDSAGRAAAQEHGRSLAVPEPQLDWTD</sequence>
<feature type="region of interest" description="Disordered" evidence="1">
    <location>
        <begin position="100"/>
        <end position="121"/>
    </location>
</feature>
<accession>A0A4V3FIF6</accession>